<protein>
    <submittedName>
        <fullName evidence="1">Uncharacterized protein</fullName>
    </submittedName>
</protein>
<organism evidence="1 2">
    <name type="scientific">Ilex paraguariensis</name>
    <name type="common">yerba mate</name>
    <dbReference type="NCBI Taxonomy" id="185542"/>
    <lineage>
        <taxon>Eukaryota</taxon>
        <taxon>Viridiplantae</taxon>
        <taxon>Streptophyta</taxon>
        <taxon>Embryophyta</taxon>
        <taxon>Tracheophyta</taxon>
        <taxon>Spermatophyta</taxon>
        <taxon>Magnoliopsida</taxon>
        <taxon>eudicotyledons</taxon>
        <taxon>Gunneridae</taxon>
        <taxon>Pentapetalae</taxon>
        <taxon>asterids</taxon>
        <taxon>campanulids</taxon>
        <taxon>Aquifoliales</taxon>
        <taxon>Aquifoliaceae</taxon>
        <taxon>Ilex</taxon>
    </lineage>
</organism>
<dbReference type="EMBL" id="CAUOFW020005847">
    <property type="protein sequence ID" value="CAK9171808.1"/>
    <property type="molecule type" value="Genomic_DNA"/>
</dbReference>
<evidence type="ECO:0000313" key="1">
    <source>
        <dbReference type="EMBL" id="CAK9171808.1"/>
    </source>
</evidence>
<dbReference type="AlphaFoldDB" id="A0ABC8TW96"/>
<sequence length="74" mass="8174">MVMAIHPVVIPNACEYSSEWPVQLKCVCKSSMKLVQGFVTWTITCYFVYTPSLFNLSPWLKDVVTAAAADGKSA</sequence>
<gene>
    <name evidence="1" type="ORF">ILEXP_LOCUS41414</name>
</gene>
<reference evidence="1 2" key="1">
    <citation type="submission" date="2024-02" db="EMBL/GenBank/DDBJ databases">
        <authorList>
            <person name="Vignale AGUSTIN F."/>
            <person name="Sosa J E."/>
            <person name="Modenutti C."/>
        </authorList>
    </citation>
    <scope>NUCLEOTIDE SEQUENCE [LARGE SCALE GENOMIC DNA]</scope>
</reference>
<name>A0ABC8TW96_9AQUA</name>
<dbReference type="Proteomes" id="UP001642360">
    <property type="component" value="Unassembled WGS sequence"/>
</dbReference>
<evidence type="ECO:0000313" key="2">
    <source>
        <dbReference type="Proteomes" id="UP001642360"/>
    </source>
</evidence>
<keyword evidence="2" id="KW-1185">Reference proteome</keyword>
<proteinExistence type="predicted"/>
<comment type="caution">
    <text evidence="1">The sequence shown here is derived from an EMBL/GenBank/DDBJ whole genome shotgun (WGS) entry which is preliminary data.</text>
</comment>
<accession>A0ABC8TW96</accession>